<dbReference type="Proteomes" id="UP001322138">
    <property type="component" value="Unassembled WGS sequence"/>
</dbReference>
<dbReference type="GeneID" id="87891301"/>
<gene>
    <name evidence="1" type="ORF">QC761_0027190</name>
</gene>
<reference evidence="1 2" key="1">
    <citation type="journal article" date="2023" name="bioRxiv">
        <title>High-quality genome assemblies of four members of thePodospora anserinaspecies complex.</title>
        <authorList>
            <person name="Ament-Velasquez S.L."/>
            <person name="Vogan A.A."/>
            <person name="Wallerman O."/>
            <person name="Hartmann F."/>
            <person name="Gautier V."/>
            <person name="Silar P."/>
            <person name="Giraud T."/>
            <person name="Johannesson H."/>
        </authorList>
    </citation>
    <scope>NUCLEOTIDE SEQUENCE [LARGE SCALE GENOMIC DNA]</scope>
    <source>
        <strain evidence="1 2">CBS 112042</strain>
    </source>
</reference>
<name>A0ABR0FW93_9PEZI</name>
<evidence type="ECO:0000313" key="1">
    <source>
        <dbReference type="EMBL" id="KAK4647230.1"/>
    </source>
</evidence>
<keyword evidence="2" id="KW-1185">Reference proteome</keyword>
<proteinExistence type="predicted"/>
<dbReference type="EMBL" id="JAFFGZ010000002">
    <property type="protein sequence ID" value="KAK4647230.1"/>
    <property type="molecule type" value="Genomic_DNA"/>
</dbReference>
<accession>A0ABR0FW93</accession>
<comment type="caution">
    <text evidence="1">The sequence shown here is derived from an EMBL/GenBank/DDBJ whole genome shotgun (WGS) entry which is preliminary data.</text>
</comment>
<evidence type="ECO:0000313" key="2">
    <source>
        <dbReference type="Proteomes" id="UP001322138"/>
    </source>
</evidence>
<organism evidence="1 2">
    <name type="scientific">Podospora bellae-mahoneyi</name>
    <dbReference type="NCBI Taxonomy" id="2093777"/>
    <lineage>
        <taxon>Eukaryota</taxon>
        <taxon>Fungi</taxon>
        <taxon>Dikarya</taxon>
        <taxon>Ascomycota</taxon>
        <taxon>Pezizomycotina</taxon>
        <taxon>Sordariomycetes</taxon>
        <taxon>Sordariomycetidae</taxon>
        <taxon>Sordariales</taxon>
        <taxon>Podosporaceae</taxon>
        <taxon>Podospora</taxon>
    </lineage>
</organism>
<dbReference type="RefSeq" id="XP_062736206.1">
    <property type="nucleotide sequence ID" value="XM_062872189.1"/>
</dbReference>
<protein>
    <submittedName>
        <fullName evidence="1">Uncharacterized protein</fullName>
    </submittedName>
</protein>
<sequence length="174" mass="18755">MVHHDAASRWRVGPTSSGRSSLGLFLSHSSKPTIPGFTSLTFRRSALYSSEANHSTIEPNSFTPVFNPFPNNPHVVGTGLPVTLSKTLFISSKVNSSPASHIAFLFHSSGLWNASAAKKPMSLVAIHCSGLSRPRVSLSKVMNTLPANPGERLSINITGLRIVQPRVLVALFRK</sequence>